<name>A0A6A6XFZ8_9PLEO</name>
<evidence type="ECO:0000313" key="2">
    <source>
        <dbReference type="EMBL" id="KAF2794963.1"/>
    </source>
</evidence>
<protein>
    <submittedName>
        <fullName evidence="2">Uncharacterized protein</fullName>
    </submittedName>
</protein>
<dbReference type="Proteomes" id="UP000799757">
    <property type="component" value="Unassembled WGS sequence"/>
</dbReference>
<feature type="compositionally biased region" description="Basic residues" evidence="1">
    <location>
        <begin position="58"/>
        <end position="74"/>
    </location>
</feature>
<organism evidence="2 3">
    <name type="scientific">Melanomma pulvis-pyrius CBS 109.77</name>
    <dbReference type="NCBI Taxonomy" id="1314802"/>
    <lineage>
        <taxon>Eukaryota</taxon>
        <taxon>Fungi</taxon>
        <taxon>Dikarya</taxon>
        <taxon>Ascomycota</taxon>
        <taxon>Pezizomycotina</taxon>
        <taxon>Dothideomycetes</taxon>
        <taxon>Pleosporomycetidae</taxon>
        <taxon>Pleosporales</taxon>
        <taxon>Melanommataceae</taxon>
        <taxon>Melanomma</taxon>
    </lineage>
</organism>
<gene>
    <name evidence="2" type="ORF">K505DRAFT_324411</name>
</gene>
<evidence type="ECO:0000313" key="3">
    <source>
        <dbReference type="Proteomes" id="UP000799757"/>
    </source>
</evidence>
<feature type="region of interest" description="Disordered" evidence="1">
    <location>
        <begin position="39"/>
        <end position="74"/>
    </location>
</feature>
<dbReference type="OrthoDB" id="408373at2759"/>
<reference evidence="2" key="1">
    <citation type="journal article" date="2020" name="Stud. Mycol.">
        <title>101 Dothideomycetes genomes: a test case for predicting lifestyles and emergence of pathogens.</title>
        <authorList>
            <person name="Haridas S."/>
            <person name="Albert R."/>
            <person name="Binder M."/>
            <person name="Bloem J."/>
            <person name="Labutti K."/>
            <person name="Salamov A."/>
            <person name="Andreopoulos B."/>
            <person name="Baker S."/>
            <person name="Barry K."/>
            <person name="Bills G."/>
            <person name="Bluhm B."/>
            <person name="Cannon C."/>
            <person name="Castanera R."/>
            <person name="Culley D."/>
            <person name="Daum C."/>
            <person name="Ezra D."/>
            <person name="Gonzalez J."/>
            <person name="Henrissat B."/>
            <person name="Kuo A."/>
            <person name="Liang C."/>
            <person name="Lipzen A."/>
            <person name="Lutzoni F."/>
            <person name="Magnuson J."/>
            <person name="Mondo S."/>
            <person name="Nolan M."/>
            <person name="Ohm R."/>
            <person name="Pangilinan J."/>
            <person name="Park H.-J."/>
            <person name="Ramirez L."/>
            <person name="Alfaro M."/>
            <person name="Sun H."/>
            <person name="Tritt A."/>
            <person name="Yoshinaga Y."/>
            <person name="Zwiers L.-H."/>
            <person name="Turgeon B."/>
            <person name="Goodwin S."/>
            <person name="Spatafora J."/>
            <person name="Crous P."/>
            <person name="Grigoriev I."/>
        </authorList>
    </citation>
    <scope>NUCLEOTIDE SEQUENCE</scope>
    <source>
        <strain evidence="2">CBS 109.77</strain>
    </source>
</reference>
<accession>A0A6A6XFZ8</accession>
<evidence type="ECO:0000256" key="1">
    <source>
        <dbReference type="SAM" id="MobiDB-lite"/>
    </source>
</evidence>
<dbReference type="AlphaFoldDB" id="A0A6A6XFZ8"/>
<proteinExistence type="predicted"/>
<sequence length="74" mass="8503">MPPTPTPEKPTILLLQGSFQNPLFYASLYTSLHSLYTQLHTSSSPASPQIPPPQTPHNPHRRCTRRRRRTHTPY</sequence>
<dbReference type="EMBL" id="MU001874">
    <property type="protein sequence ID" value="KAF2794963.1"/>
    <property type="molecule type" value="Genomic_DNA"/>
</dbReference>
<keyword evidence="3" id="KW-1185">Reference proteome</keyword>